<protein>
    <recommendedName>
        <fullName evidence="3">AlpA family phage regulatory protein</fullName>
    </recommendedName>
</protein>
<evidence type="ECO:0000313" key="1">
    <source>
        <dbReference type="EMBL" id="AWL95759.1"/>
    </source>
</evidence>
<accession>A0A2U8PDC5</accession>
<evidence type="ECO:0000313" key="2">
    <source>
        <dbReference type="Proteomes" id="UP000215703"/>
    </source>
</evidence>
<evidence type="ECO:0008006" key="3">
    <source>
        <dbReference type="Google" id="ProtNLM"/>
    </source>
</evidence>
<dbReference type="KEGG" id="bot:CIT37_29175"/>
<reference evidence="1 2" key="2">
    <citation type="journal article" date="2017" name="Syst. Appl. Microbiol.">
        <title>Soybeans inoculated with root zone soils of Canadian native legumes harbour diverse and novel Bradyrhizobium spp. that possess agricultural potential.</title>
        <authorList>
            <person name="Bromfield E.S.P."/>
            <person name="Cloutier S."/>
            <person name="Tambong J.T."/>
            <person name="Tran Thi T.V."/>
        </authorList>
    </citation>
    <scope>NUCLEOTIDE SEQUENCE [LARGE SCALE GENOMIC DNA]</scope>
    <source>
        <strain evidence="1 2">OO99</strain>
    </source>
</reference>
<organism evidence="1 2">
    <name type="scientific">Bradyrhizobium ottawaense</name>
    <dbReference type="NCBI Taxonomy" id="931866"/>
    <lineage>
        <taxon>Bacteria</taxon>
        <taxon>Pseudomonadati</taxon>
        <taxon>Pseudomonadota</taxon>
        <taxon>Alphaproteobacteria</taxon>
        <taxon>Hyphomicrobiales</taxon>
        <taxon>Nitrobacteraceae</taxon>
        <taxon>Bradyrhizobium</taxon>
    </lineage>
</organism>
<dbReference type="AlphaFoldDB" id="A0A2U8PDC5"/>
<name>A0A2U8PDC5_9BRAD</name>
<reference evidence="1 2" key="1">
    <citation type="journal article" date="2014" name="Int. J. Syst. Evol. Microbiol.">
        <title>Bradyrhizobium ottawaense sp. nov., a symbiotic nitrogen fixing bacterium from root nodules of soybeans in Canada.</title>
        <authorList>
            <person name="Yu X."/>
            <person name="Cloutier S."/>
            <person name="Tambong J.T."/>
            <person name="Bromfield E.S."/>
        </authorList>
    </citation>
    <scope>NUCLEOTIDE SEQUENCE [LARGE SCALE GENOMIC DNA]</scope>
    <source>
        <strain evidence="1 2">OO99</strain>
    </source>
</reference>
<dbReference type="EMBL" id="CP029425">
    <property type="protein sequence ID" value="AWL95759.1"/>
    <property type="molecule type" value="Genomic_DNA"/>
</dbReference>
<proteinExistence type="predicted"/>
<gene>
    <name evidence="1" type="ORF">CIT37_29175</name>
</gene>
<dbReference type="GeneID" id="92966711"/>
<sequence length="70" mass="8151">MSTEDPNALIRTTQLRARYGGVSHMWVERRLKDDPTFPRPIYIARLRFWRLGELAAWERDVAARGQPIAA</sequence>
<dbReference type="Proteomes" id="UP000215703">
    <property type="component" value="Chromosome"/>
</dbReference>
<dbReference type="RefSeq" id="WP_099421841.1">
    <property type="nucleotide sequence ID" value="NZ_CP029425.2"/>
</dbReference>